<comment type="caution">
    <text evidence="1">The sequence shown here is derived from an EMBL/GenBank/DDBJ whole genome shotgun (WGS) entry which is preliminary data.</text>
</comment>
<dbReference type="Proteomes" id="UP001059596">
    <property type="component" value="Unassembled WGS sequence"/>
</dbReference>
<feature type="non-terminal residue" evidence="1">
    <location>
        <position position="1"/>
    </location>
</feature>
<reference evidence="1" key="1">
    <citation type="journal article" date="2023" name="Genome Biol. Evol.">
        <title>Long-read-based Genome Assembly of Drosophila gunungcola Reveals Fewer Chemosensory Genes in Flower-breeding Species.</title>
        <authorList>
            <person name="Negi A."/>
            <person name="Liao B.Y."/>
            <person name="Yeh S.D."/>
        </authorList>
    </citation>
    <scope>NUCLEOTIDE SEQUENCE</scope>
    <source>
        <strain evidence="1">Sukarami</strain>
    </source>
</reference>
<evidence type="ECO:0000313" key="2">
    <source>
        <dbReference type="Proteomes" id="UP001059596"/>
    </source>
</evidence>
<dbReference type="EMBL" id="JAMKOV010000115">
    <property type="protein sequence ID" value="KAI8033654.1"/>
    <property type="molecule type" value="Genomic_DNA"/>
</dbReference>
<evidence type="ECO:0000313" key="1">
    <source>
        <dbReference type="EMBL" id="KAI8033654.1"/>
    </source>
</evidence>
<keyword evidence="2" id="KW-1185">Reference proteome</keyword>
<proteinExistence type="predicted"/>
<accession>A0A9P9YAZ7</accession>
<organism evidence="1 2">
    <name type="scientific">Drosophila gunungcola</name>
    <name type="common">fruit fly</name>
    <dbReference type="NCBI Taxonomy" id="103775"/>
    <lineage>
        <taxon>Eukaryota</taxon>
        <taxon>Metazoa</taxon>
        <taxon>Ecdysozoa</taxon>
        <taxon>Arthropoda</taxon>
        <taxon>Hexapoda</taxon>
        <taxon>Insecta</taxon>
        <taxon>Pterygota</taxon>
        <taxon>Neoptera</taxon>
        <taxon>Endopterygota</taxon>
        <taxon>Diptera</taxon>
        <taxon>Brachycera</taxon>
        <taxon>Muscomorpha</taxon>
        <taxon>Ephydroidea</taxon>
        <taxon>Drosophilidae</taxon>
        <taxon>Drosophila</taxon>
        <taxon>Sophophora</taxon>
    </lineage>
</organism>
<gene>
    <name evidence="1" type="ORF">M5D96_013608</name>
</gene>
<dbReference type="AlphaFoldDB" id="A0A9P9YAZ7"/>
<sequence length="39" mass="4377">MKCHCPKETNTKNLDSLKSMFPLSSSSSWRCKLAMASMP</sequence>
<name>A0A9P9YAZ7_9MUSC</name>
<protein>
    <submittedName>
        <fullName evidence="1">Uncharacterized protein</fullName>
    </submittedName>
</protein>